<keyword evidence="1" id="KW-0175">Coiled coil</keyword>
<evidence type="ECO:0000313" key="2">
    <source>
        <dbReference type="EMBL" id="SUE35148.1"/>
    </source>
</evidence>
<dbReference type="RefSeq" id="WP_027291109.1">
    <property type="nucleotide sequence ID" value="NZ_UGVL01000001.1"/>
</dbReference>
<accession>A0A379MU03</accession>
<protein>
    <submittedName>
        <fullName evidence="2">Susd and RagB outer membrane lipoprotein</fullName>
    </submittedName>
</protein>
<dbReference type="Proteomes" id="UP000255233">
    <property type="component" value="Unassembled WGS sequence"/>
</dbReference>
<dbReference type="InterPro" id="IPR024302">
    <property type="entry name" value="SusD-like"/>
</dbReference>
<dbReference type="Pfam" id="PF12771">
    <property type="entry name" value="SusD-like_2"/>
    <property type="match status" value="1"/>
</dbReference>
<dbReference type="Gene3D" id="1.25.40.390">
    <property type="match status" value="2"/>
</dbReference>
<dbReference type="STRING" id="880526.GCA_000427365_01427"/>
<evidence type="ECO:0000256" key="1">
    <source>
        <dbReference type="SAM" id="Coils"/>
    </source>
</evidence>
<dbReference type="SUPFAM" id="SSF48452">
    <property type="entry name" value="TPR-like"/>
    <property type="match status" value="1"/>
</dbReference>
<organism evidence="2 3">
    <name type="scientific">Rikenella microfusus</name>
    <dbReference type="NCBI Taxonomy" id="28139"/>
    <lineage>
        <taxon>Bacteria</taxon>
        <taxon>Pseudomonadati</taxon>
        <taxon>Bacteroidota</taxon>
        <taxon>Bacteroidia</taxon>
        <taxon>Bacteroidales</taxon>
        <taxon>Rikenellaceae</taxon>
        <taxon>Rikenella</taxon>
    </lineage>
</organism>
<gene>
    <name evidence="2" type="ORF">NCTC11190_02394</name>
</gene>
<dbReference type="PROSITE" id="PS51257">
    <property type="entry name" value="PROKAR_LIPOPROTEIN"/>
    <property type="match status" value="1"/>
</dbReference>
<name>A0A379MU03_9BACT</name>
<dbReference type="InterPro" id="IPR011990">
    <property type="entry name" value="TPR-like_helical_dom_sf"/>
</dbReference>
<dbReference type="InterPro" id="IPR041662">
    <property type="entry name" value="SusD-like_2"/>
</dbReference>
<keyword evidence="2" id="KW-0449">Lipoprotein</keyword>
<dbReference type="AlphaFoldDB" id="A0A379MU03"/>
<evidence type="ECO:0000313" key="3">
    <source>
        <dbReference type="Proteomes" id="UP000255233"/>
    </source>
</evidence>
<sequence length="708" mass="80427">MKITKYAIGGLAALALVGCQDKMRELNTNPDTISETDPRYVFMNVMQDFDYDSRGFGEALMFNTAVKMQYFVHYNGATDGTYCDKLANTYVTLRTTSYMYDWLYAKGYQMTQLQKYIDGLDEYEQLQYKDLHAICGIVKVYEAFRVFQNYGAAIYSQAFQGLEGNLVPTYDIFDNSVYESLDDELAGYIKVLAAPAEETAAELGEFDPIYGYIVSSTPTAPATRGDYTQQRTLWKKFANSYRLYMAWIMKDVDGTRFEKVRTEVLDGGLDNVFQSADEGAYAFMNGSNDNSGLIYNSDGTNSISVIYSVTDNFIHYLKQLKDPRLPLLARNNSLNKENKAIQWMQHYFPDSLVKHAYYNKETKTWTKDVPWGDVLDFDADPMMAYQGQSANPYNYDMSGPGQLWGLRNFTFTFHHPDYKPGDSEYNKKLKPWTVTNTGTVTDEFPATCTIWNADTSFTLEMASRPQGRYFIADGGKTEGDGDGNSGVNGNDGDVNPSNKFYTHPVYTYPEFCFMMAYLSLEGVDTKQSADIWYRNGVEAALKELQRDANRYEIQVATSLSATKIVSVNETEPYDLTSKIGTYLSNVDLNSANVTDKKEAVVGQMWIYAYNQANKMWDWWRKTGYPKIVSVKTPAERPSGLYWVDPTPRTSTNTLSFPRRASLPRPNNELNNANYNETRNKLLEIPGYGSTYDQTTGAIYWDVIGVNQQ</sequence>
<dbReference type="EMBL" id="UGVL01000001">
    <property type="protein sequence ID" value="SUE35148.1"/>
    <property type="molecule type" value="Genomic_DNA"/>
</dbReference>
<reference evidence="2 3" key="1">
    <citation type="submission" date="2018-06" db="EMBL/GenBank/DDBJ databases">
        <authorList>
            <consortium name="Pathogen Informatics"/>
            <person name="Doyle S."/>
        </authorList>
    </citation>
    <scope>NUCLEOTIDE SEQUENCE [LARGE SCALE GENOMIC DNA]</scope>
    <source>
        <strain evidence="2 3">NCTC11190</strain>
    </source>
</reference>
<proteinExistence type="predicted"/>
<feature type="coiled-coil region" evidence="1">
    <location>
        <begin position="534"/>
        <end position="561"/>
    </location>
</feature>
<keyword evidence="3" id="KW-1185">Reference proteome</keyword>
<dbReference type="Pfam" id="PF12741">
    <property type="entry name" value="SusD-like"/>
    <property type="match status" value="1"/>
</dbReference>
<dbReference type="OrthoDB" id="1387301at2"/>